<protein>
    <submittedName>
        <fullName evidence="2">Uncharacterized protein</fullName>
    </submittedName>
</protein>
<name>A0A151WN85_9HYME</name>
<proteinExistence type="predicted"/>
<keyword evidence="3" id="KW-1185">Reference proteome</keyword>
<dbReference type="AlphaFoldDB" id="A0A151WN85"/>
<dbReference type="EMBL" id="KQ982919">
    <property type="protein sequence ID" value="KYQ49280.1"/>
    <property type="molecule type" value="Genomic_DNA"/>
</dbReference>
<evidence type="ECO:0000313" key="2">
    <source>
        <dbReference type="EMBL" id="KYQ49280.1"/>
    </source>
</evidence>
<dbReference type="Proteomes" id="UP000075809">
    <property type="component" value="Unassembled WGS sequence"/>
</dbReference>
<organism evidence="2 3">
    <name type="scientific">Mycetomoellerius zeteki</name>
    <dbReference type="NCBI Taxonomy" id="64791"/>
    <lineage>
        <taxon>Eukaryota</taxon>
        <taxon>Metazoa</taxon>
        <taxon>Ecdysozoa</taxon>
        <taxon>Arthropoda</taxon>
        <taxon>Hexapoda</taxon>
        <taxon>Insecta</taxon>
        <taxon>Pterygota</taxon>
        <taxon>Neoptera</taxon>
        <taxon>Endopterygota</taxon>
        <taxon>Hymenoptera</taxon>
        <taxon>Apocrita</taxon>
        <taxon>Aculeata</taxon>
        <taxon>Formicoidea</taxon>
        <taxon>Formicidae</taxon>
        <taxon>Myrmicinae</taxon>
        <taxon>Mycetomoellerius</taxon>
    </lineage>
</organism>
<reference evidence="2 3" key="1">
    <citation type="submission" date="2015-09" db="EMBL/GenBank/DDBJ databases">
        <title>Trachymyrmex zeteki WGS genome.</title>
        <authorList>
            <person name="Nygaard S."/>
            <person name="Hu H."/>
            <person name="Boomsma J."/>
            <person name="Zhang G."/>
        </authorList>
    </citation>
    <scope>NUCLEOTIDE SEQUENCE [LARGE SCALE GENOMIC DNA]</scope>
    <source>
        <strain evidence="2">Tzet28-1</strain>
        <tissue evidence="2">Whole body</tissue>
    </source>
</reference>
<sequence>WSVRRTKCRVGIQREKGGEGRARMPVEMGDAATSIWVSTAGHWCYCIIQKYAWRRKSDGKVSRRHIKENVEEEAWENKDGSGRGKAEEEKEEEEVEEKETLPLFDVAGETKNGGQTVRGEEENDG</sequence>
<accession>A0A151WN85</accession>
<feature type="compositionally biased region" description="Basic and acidic residues" evidence="1">
    <location>
        <begin position="75"/>
        <end position="88"/>
    </location>
</feature>
<evidence type="ECO:0000313" key="3">
    <source>
        <dbReference type="Proteomes" id="UP000075809"/>
    </source>
</evidence>
<gene>
    <name evidence="2" type="ORF">ALC60_11664</name>
</gene>
<feature type="non-terminal residue" evidence="2">
    <location>
        <position position="1"/>
    </location>
</feature>
<evidence type="ECO:0000256" key="1">
    <source>
        <dbReference type="SAM" id="MobiDB-lite"/>
    </source>
</evidence>
<feature type="region of interest" description="Disordered" evidence="1">
    <location>
        <begin position="68"/>
        <end position="125"/>
    </location>
</feature>